<dbReference type="InterPro" id="IPR036249">
    <property type="entry name" value="Thioredoxin-like_sf"/>
</dbReference>
<dbReference type="PANTHER" id="PTHR12452">
    <property type="entry name" value="42-9-9 PROTEIN-RELATED"/>
    <property type="match status" value="1"/>
</dbReference>
<accession>A0A7M5UW53</accession>
<evidence type="ECO:0000313" key="5">
    <source>
        <dbReference type="Proteomes" id="UP000594262"/>
    </source>
</evidence>
<dbReference type="OrthoDB" id="78947at2759"/>
<dbReference type="Gene3D" id="3.40.30.10">
    <property type="entry name" value="Glutaredoxin"/>
    <property type="match status" value="1"/>
</dbReference>
<protein>
    <recommendedName>
        <fullName evidence="2">Thioredoxin domain-containing protein 17</fullName>
    </recommendedName>
</protein>
<dbReference type="PANTHER" id="PTHR12452:SF0">
    <property type="entry name" value="THIOREDOXIN DOMAIN-CONTAINING PROTEIN 17"/>
    <property type="match status" value="1"/>
</dbReference>
<reference evidence="4" key="1">
    <citation type="submission" date="2021-01" db="UniProtKB">
        <authorList>
            <consortium name="EnsemblMetazoa"/>
        </authorList>
    </citation>
    <scope>IDENTIFICATION</scope>
</reference>
<keyword evidence="5" id="KW-1185">Reference proteome</keyword>
<dbReference type="GO" id="GO:0047134">
    <property type="term" value="F:protein-disulfide reductase [NAD(P)H] activity"/>
    <property type="evidence" value="ECO:0007669"/>
    <property type="project" value="InterPro"/>
</dbReference>
<comment type="similarity">
    <text evidence="1">Belongs to the thioredoxin family.</text>
</comment>
<proteinExistence type="inferred from homology"/>
<dbReference type="Proteomes" id="UP000594262">
    <property type="component" value="Unplaced"/>
</dbReference>
<dbReference type="GO" id="GO:0005829">
    <property type="term" value="C:cytosol"/>
    <property type="evidence" value="ECO:0007669"/>
    <property type="project" value="TreeGrafter"/>
</dbReference>
<evidence type="ECO:0000259" key="3">
    <source>
        <dbReference type="Pfam" id="PF06110"/>
    </source>
</evidence>
<dbReference type="InterPro" id="IPR010357">
    <property type="entry name" value="TXNDC17_dom"/>
</dbReference>
<evidence type="ECO:0000313" key="4">
    <source>
        <dbReference type="EnsemblMetazoa" id="CLYHEMP006821.1"/>
    </source>
</evidence>
<name>A0A7M5UW53_9CNID</name>
<dbReference type="EnsemblMetazoa" id="CLYHEMT006821.1">
    <property type="protein sequence ID" value="CLYHEMP006821.1"/>
    <property type="gene ID" value="CLYHEMG006821"/>
</dbReference>
<feature type="domain" description="Thioredoxin" evidence="3">
    <location>
        <begin position="13"/>
        <end position="126"/>
    </location>
</feature>
<organism evidence="4 5">
    <name type="scientific">Clytia hemisphaerica</name>
    <dbReference type="NCBI Taxonomy" id="252671"/>
    <lineage>
        <taxon>Eukaryota</taxon>
        <taxon>Metazoa</taxon>
        <taxon>Cnidaria</taxon>
        <taxon>Hydrozoa</taxon>
        <taxon>Hydroidolina</taxon>
        <taxon>Leptothecata</taxon>
        <taxon>Obeliida</taxon>
        <taxon>Clytiidae</taxon>
        <taxon>Clytia</taxon>
    </lineage>
</organism>
<sequence length="127" mass="14088">MPCKQLGCESVTELLSLIEKECKDASNIFVLCTGSEDPTTGKSWCPDCVKAEPVIENCLKSSKDTDVFIVAIAGDRPIWKNPDNEFRKHPKTLLKSIPTLIKWGTPERLSEGQCSDANLVSMMLEED</sequence>
<dbReference type="AlphaFoldDB" id="A0A7M5UW53"/>
<evidence type="ECO:0000256" key="1">
    <source>
        <dbReference type="ARBA" id="ARBA00008987"/>
    </source>
</evidence>
<evidence type="ECO:0000256" key="2">
    <source>
        <dbReference type="ARBA" id="ARBA00016949"/>
    </source>
</evidence>
<dbReference type="GeneID" id="136819533"/>
<dbReference type="RefSeq" id="XP_066931868.1">
    <property type="nucleotide sequence ID" value="XM_067075767.1"/>
</dbReference>
<dbReference type="InterPro" id="IPR045108">
    <property type="entry name" value="TXNDC17-like"/>
</dbReference>
<dbReference type="SUPFAM" id="SSF52833">
    <property type="entry name" value="Thioredoxin-like"/>
    <property type="match status" value="1"/>
</dbReference>
<dbReference type="Pfam" id="PF06110">
    <property type="entry name" value="TXD17-like_Trx"/>
    <property type="match status" value="1"/>
</dbReference>